<dbReference type="SMART" id="SM01080">
    <property type="entry name" value="CHASE2"/>
    <property type="match status" value="1"/>
</dbReference>
<keyword evidence="1" id="KW-0812">Transmembrane</keyword>
<dbReference type="Gene3D" id="3.30.70.1230">
    <property type="entry name" value="Nucleotide cyclase"/>
    <property type="match status" value="1"/>
</dbReference>
<dbReference type="PANTHER" id="PTHR43081:SF1">
    <property type="entry name" value="ADENYLATE CYCLASE, TERMINAL-DIFFERENTIATION SPECIFIC"/>
    <property type="match status" value="1"/>
</dbReference>
<dbReference type="SUPFAM" id="SSF55073">
    <property type="entry name" value="Nucleotide cyclase"/>
    <property type="match status" value="1"/>
</dbReference>
<feature type="domain" description="Guanylate cyclase" evidence="2">
    <location>
        <begin position="465"/>
        <end position="600"/>
    </location>
</feature>
<sequence>MRGWLPHLSRLASLGVGVLVLLLVSVWNPSGLYSSAQTRLWNAYQQWGTAINKHSPYVVVVQIDAESINELRKQKNGEDWPWSRQRYAELLEILFNQYDVGVVGLDMYMPDDRDIKGNQALLAISQQKPVVFAQAFDLENLPEDAFFSGHLSTGLAMTEPALSQVFPVANGYIGNNELLSSARCVGHITSIKNNEGMITQVNPFVRWQDHLFPMLALEMLRCYSNADKPYDFSFTEHANGWQLELRHLLGEGSTSPLVVDNEGKWRIPYLIHKDYIISIPAIDVLRGEVDSEYISRLKNGMVFLAGTAPGLGDQQATPLHNNVPGVSVHVQLLDWLLSNKSNSPSFSLDKGSWLLGFVGLVILYAMLMGGISASVVVTVTVLMIVGWLGFGFWVWLDYQWFLPIHPVMLFLFFLVFQIPVEWWIAQRAAGRLRHVFQDYLPAALVDHLVDDGRTDLLIPSRRNLTILFADIANFTQRAEYSTPEEIASLTQQILECLTLVVHKHGGTLDKYMGDAAMVFWNAPFNNEDHADKGVQAAIDMLAAISAFNQNLIQRDLLKGEPMLVRIGVHTGEVIVGDLGTRFRHAYTAIGDAVNVAARLQTLAREIKEPLVVSQQTVECLHEEYPLVSRGAIALKGRENRVAIYTLKPSE</sequence>
<dbReference type="Pfam" id="PF00211">
    <property type="entry name" value="Guanylate_cyc"/>
    <property type="match status" value="1"/>
</dbReference>
<organism evidence="3">
    <name type="scientific">Thiothrix subterranea</name>
    <dbReference type="NCBI Taxonomy" id="2735563"/>
    <lineage>
        <taxon>Bacteria</taxon>
        <taxon>Pseudomonadati</taxon>
        <taxon>Pseudomonadota</taxon>
        <taxon>Gammaproteobacteria</taxon>
        <taxon>Thiotrichales</taxon>
        <taxon>Thiotrichaceae</taxon>
        <taxon>Thiothrix</taxon>
    </lineage>
</organism>
<keyword evidence="3" id="KW-0456">Lyase</keyword>
<dbReference type="EC" id="4.6.1.-" evidence="3"/>
<dbReference type="PANTHER" id="PTHR43081">
    <property type="entry name" value="ADENYLATE CYCLASE, TERMINAL-DIFFERENTIATION SPECIFIC-RELATED"/>
    <property type="match status" value="1"/>
</dbReference>
<name>A0AA51MUC7_9GAMM</name>
<dbReference type="CDD" id="cd07302">
    <property type="entry name" value="CHD"/>
    <property type="match status" value="1"/>
</dbReference>
<dbReference type="RefSeq" id="WP_308133752.1">
    <property type="nucleotide sequence ID" value="NZ_CP133217.1"/>
</dbReference>
<dbReference type="InterPro" id="IPR007890">
    <property type="entry name" value="CHASE2"/>
</dbReference>
<evidence type="ECO:0000256" key="1">
    <source>
        <dbReference type="SAM" id="Phobius"/>
    </source>
</evidence>
<dbReference type="GO" id="GO:0035556">
    <property type="term" value="P:intracellular signal transduction"/>
    <property type="evidence" value="ECO:0007669"/>
    <property type="project" value="InterPro"/>
</dbReference>
<dbReference type="GO" id="GO:0004016">
    <property type="term" value="F:adenylate cyclase activity"/>
    <property type="evidence" value="ECO:0007669"/>
    <property type="project" value="UniProtKB-ARBA"/>
</dbReference>
<dbReference type="InterPro" id="IPR029787">
    <property type="entry name" value="Nucleotide_cyclase"/>
</dbReference>
<keyword evidence="1" id="KW-1133">Transmembrane helix</keyword>
<feature type="transmembrane region" description="Helical" evidence="1">
    <location>
        <begin position="351"/>
        <end position="368"/>
    </location>
</feature>
<dbReference type="InterPro" id="IPR001054">
    <property type="entry name" value="A/G_cyclase"/>
</dbReference>
<reference evidence="3" key="1">
    <citation type="submission" date="2023-08" db="EMBL/GenBank/DDBJ databases">
        <title>New molecular markers tilS and rpoB for phylogenetic and monitoring studies of the genus Thiothrix biodiversity.</title>
        <authorList>
            <person name="Ravin N.V."/>
            <person name="Smolyakov D."/>
            <person name="Markov N.D."/>
            <person name="Beletsky A.V."/>
            <person name="Mardanov A.V."/>
            <person name="Rudenko T.S."/>
            <person name="Grabovich M.Y."/>
        </authorList>
    </citation>
    <scope>NUCLEOTIDE SEQUENCE</scope>
    <source>
        <strain evidence="3">DNT52</strain>
    </source>
</reference>
<dbReference type="Proteomes" id="UP001229862">
    <property type="component" value="Chromosome"/>
</dbReference>
<dbReference type="Pfam" id="PF05226">
    <property type="entry name" value="CHASE2"/>
    <property type="match status" value="1"/>
</dbReference>
<feature type="transmembrane region" description="Helical" evidence="1">
    <location>
        <begin position="375"/>
        <end position="396"/>
    </location>
</feature>
<keyword evidence="1" id="KW-0472">Membrane</keyword>
<protein>
    <submittedName>
        <fullName evidence="3">Adenylate/guanylate cyclase domain-containing protein</fullName>
        <ecNumber evidence="3">4.6.1.-</ecNumber>
    </submittedName>
</protein>
<gene>
    <name evidence="3" type="ORF">RCG00_09170</name>
</gene>
<dbReference type="InterPro" id="IPR050697">
    <property type="entry name" value="Adenylyl/Guanylyl_Cyclase_3/4"/>
</dbReference>
<evidence type="ECO:0000259" key="2">
    <source>
        <dbReference type="PROSITE" id="PS50125"/>
    </source>
</evidence>
<dbReference type="PROSITE" id="PS50125">
    <property type="entry name" value="GUANYLATE_CYCLASE_2"/>
    <property type="match status" value="1"/>
</dbReference>
<feature type="transmembrane region" description="Helical" evidence="1">
    <location>
        <begin position="402"/>
        <end position="424"/>
    </location>
</feature>
<accession>A0AA51MUC7</accession>
<dbReference type="EMBL" id="CP133217">
    <property type="protein sequence ID" value="WML88531.1"/>
    <property type="molecule type" value="Genomic_DNA"/>
</dbReference>
<proteinExistence type="predicted"/>
<dbReference type="AlphaFoldDB" id="A0AA51MUC7"/>
<evidence type="ECO:0000313" key="3">
    <source>
        <dbReference type="EMBL" id="WML88531.1"/>
    </source>
</evidence>
<dbReference type="GO" id="GO:0009190">
    <property type="term" value="P:cyclic nucleotide biosynthetic process"/>
    <property type="evidence" value="ECO:0007669"/>
    <property type="project" value="InterPro"/>
</dbReference>
<dbReference type="SMART" id="SM00044">
    <property type="entry name" value="CYCc"/>
    <property type="match status" value="1"/>
</dbReference>